<protein>
    <submittedName>
        <fullName evidence="2">Uncharacterized protein</fullName>
    </submittedName>
</protein>
<feature type="region of interest" description="Disordered" evidence="1">
    <location>
        <begin position="118"/>
        <end position="138"/>
    </location>
</feature>
<evidence type="ECO:0000256" key="1">
    <source>
        <dbReference type="SAM" id="MobiDB-lite"/>
    </source>
</evidence>
<reference evidence="2 3" key="1">
    <citation type="submission" date="2024-09" db="EMBL/GenBank/DDBJ databases">
        <title>Chromosome-scale assembly of Riccia sorocarpa.</title>
        <authorList>
            <person name="Paukszto L."/>
        </authorList>
    </citation>
    <scope>NUCLEOTIDE SEQUENCE [LARGE SCALE GENOMIC DNA]</scope>
    <source>
        <strain evidence="2">LP-2024</strain>
        <tissue evidence="2">Aerial parts of the thallus</tissue>
    </source>
</reference>
<dbReference type="EMBL" id="JBJQOH010000004">
    <property type="protein sequence ID" value="KAL3688560.1"/>
    <property type="molecule type" value="Genomic_DNA"/>
</dbReference>
<keyword evidence="3" id="KW-1185">Reference proteome</keyword>
<organism evidence="2 3">
    <name type="scientific">Riccia sorocarpa</name>
    <dbReference type="NCBI Taxonomy" id="122646"/>
    <lineage>
        <taxon>Eukaryota</taxon>
        <taxon>Viridiplantae</taxon>
        <taxon>Streptophyta</taxon>
        <taxon>Embryophyta</taxon>
        <taxon>Marchantiophyta</taxon>
        <taxon>Marchantiopsida</taxon>
        <taxon>Marchantiidae</taxon>
        <taxon>Marchantiales</taxon>
        <taxon>Ricciaceae</taxon>
        <taxon>Riccia</taxon>
    </lineage>
</organism>
<name>A0ABD3HAM5_9MARC</name>
<proteinExistence type="predicted"/>
<sequence length="195" mass="22383">MFHAFALMMRQQESTQRKEAMTTKALQSVVGILDQFDGRNISKYLIYSREMELNKVPEKEMVSTFELAVVPELREHVQGVARAHGATWEAFSTHLKEEYTLEDADRVTKKSFLEWVNTPNKRPPPIPTVQQAPAAPTPTTQVDVMEELVKGMRDLQIKLARLEEKETGVATTTRPMLRQDRVQRCIWCDGTDHAR</sequence>
<evidence type="ECO:0000313" key="3">
    <source>
        <dbReference type="Proteomes" id="UP001633002"/>
    </source>
</evidence>
<dbReference type="AlphaFoldDB" id="A0ABD3HAM5"/>
<comment type="caution">
    <text evidence="2">The sequence shown here is derived from an EMBL/GenBank/DDBJ whole genome shotgun (WGS) entry which is preliminary data.</text>
</comment>
<accession>A0ABD3HAM5</accession>
<dbReference type="Proteomes" id="UP001633002">
    <property type="component" value="Unassembled WGS sequence"/>
</dbReference>
<gene>
    <name evidence="2" type="ORF">R1sor_014869</name>
</gene>
<evidence type="ECO:0000313" key="2">
    <source>
        <dbReference type="EMBL" id="KAL3688560.1"/>
    </source>
</evidence>
<feature type="compositionally biased region" description="Low complexity" evidence="1">
    <location>
        <begin position="128"/>
        <end position="138"/>
    </location>
</feature>